<dbReference type="PANTHER" id="PTHR38050:SF1">
    <property type="entry name" value="FERULOYL ESTERASE C"/>
    <property type="match status" value="1"/>
</dbReference>
<comment type="function">
    <text evidence="9 11">Involved in degradation of plant cell walls. Hydrolyzes the feruloyl-arabinose ester bond in arabinoxylans, and the feruloyl-galactose ester bond in pectin. Active against paranitrophenyl-acetate, methyl ferulate and wheat arabinoxylan.</text>
</comment>
<evidence type="ECO:0000256" key="9">
    <source>
        <dbReference type="ARBA" id="ARBA00025250"/>
    </source>
</evidence>
<proteinExistence type="inferred from homology"/>
<name>A0A420SVD8_GIBIN</name>
<dbReference type="PANTHER" id="PTHR38050">
    <property type="match status" value="1"/>
</dbReference>
<evidence type="ECO:0000256" key="6">
    <source>
        <dbReference type="ARBA" id="ARBA00022801"/>
    </source>
</evidence>
<evidence type="ECO:0000256" key="3">
    <source>
        <dbReference type="ARBA" id="ARBA00022525"/>
    </source>
</evidence>
<dbReference type="GO" id="GO:0005576">
    <property type="term" value="C:extracellular region"/>
    <property type="evidence" value="ECO:0007669"/>
    <property type="project" value="UniProtKB-SubCell"/>
</dbReference>
<organism evidence="13 14">
    <name type="scientific">Gibberella intermedia</name>
    <name type="common">Bulb rot disease fungus</name>
    <name type="synonym">Fusarium proliferatum</name>
    <dbReference type="NCBI Taxonomy" id="948311"/>
    <lineage>
        <taxon>Eukaryota</taxon>
        <taxon>Fungi</taxon>
        <taxon>Dikarya</taxon>
        <taxon>Ascomycota</taxon>
        <taxon>Pezizomycotina</taxon>
        <taxon>Sordariomycetes</taxon>
        <taxon>Hypocreomycetidae</taxon>
        <taxon>Hypocreales</taxon>
        <taxon>Nectriaceae</taxon>
        <taxon>Fusarium</taxon>
        <taxon>Fusarium fujikuroi species complex</taxon>
    </lineage>
</organism>
<keyword evidence="8 11" id="KW-0624">Polysaccharide degradation</keyword>
<evidence type="ECO:0000256" key="4">
    <source>
        <dbReference type="ARBA" id="ARBA00022651"/>
    </source>
</evidence>
<dbReference type="Proteomes" id="UP000283569">
    <property type="component" value="Unassembled WGS sequence"/>
</dbReference>
<evidence type="ECO:0000256" key="2">
    <source>
        <dbReference type="ARBA" id="ARBA00010278"/>
    </source>
</evidence>
<comment type="caution">
    <text evidence="13">The sequence shown here is derived from an EMBL/GenBank/DDBJ whole genome shotgun (WGS) entry which is preliminary data.</text>
</comment>
<feature type="compositionally biased region" description="Acidic residues" evidence="12">
    <location>
        <begin position="75"/>
        <end position="94"/>
    </location>
</feature>
<reference evidence="13 14" key="1">
    <citation type="journal article" date="2018" name="Sci. Rep.">
        <title>Characterisation of pathogen-specific regions and novel effector candidates in Fusarium oxysporum f. sp. cepae.</title>
        <authorList>
            <person name="Armitage A.D."/>
            <person name="Taylor A."/>
            <person name="Sobczyk M.K."/>
            <person name="Baxter L."/>
            <person name="Greenfield B.P."/>
            <person name="Bates H.J."/>
            <person name="Wilson F."/>
            <person name="Jackson A.C."/>
            <person name="Ott S."/>
            <person name="Harrison R.J."/>
            <person name="Clarkson J.P."/>
        </authorList>
    </citation>
    <scope>NUCLEOTIDE SEQUENCE [LARGE SCALE GENOMIC DNA]</scope>
    <source>
        <strain evidence="13 14">Fp_A8</strain>
    </source>
</reference>
<keyword evidence="6 11" id="KW-0378">Hydrolase</keyword>
<feature type="signal peptide" evidence="11">
    <location>
        <begin position="1"/>
        <end position="21"/>
    </location>
</feature>
<comment type="similarity">
    <text evidence="2 11">Belongs to the faeC family.</text>
</comment>
<dbReference type="InterPro" id="IPR029058">
    <property type="entry name" value="AB_hydrolase_fold"/>
</dbReference>
<dbReference type="EC" id="3.1.1.73" evidence="11"/>
<keyword evidence="4 11" id="KW-0858">Xylan degradation</keyword>
<feature type="chain" id="PRO_5027142559" description="Feruloyl esterase C" evidence="11">
    <location>
        <begin position="22"/>
        <end position="407"/>
    </location>
</feature>
<dbReference type="AlphaFoldDB" id="A0A420SVD8"/>
<keyword evidence="3 11" id="KW-0964">Secreted</keyword>
<evidence type="ECO:0000313" key="14">
    <source>
        <dbReference type="Proteomes" id="UP000283569"/>
    </source>
</evidence>
<sequence length="407" mass="42731">MVHPAFVTEAVLLFFTSLATAKPVSIASSTASGTLIPGFPHQLKDGGKFWNRATPVTALSTTVAVEAAESTKDEACDESEEIVTETTEDSCDLVEETDTTLSPAVSTTAPVEHNFEPTSATPLFASVSPTDAVSTAVSSPGSGSSDGCGKQSSLTSGTYSVTVNGRTRSYILDVPKSYNSSKGYKLIFGLHWRGGTMEDVATGQTVEAGVWNYYGLKRLAEDSAIFVAPQGIDNGWGNSNGDDVKFIDAIMEHVEADLCVDQSQRFATGFSFGGAMTYSLACSRADKLRAVAVLSGAQLSGCEGGNDPVPYLGIHGVDDGILSISIGHSLRDKFVLNNGCQAQSAPEPSSGSLTHTKTTYTCNSGYPVTWIAFDGGHIASPQAGATTDSGLRTWAPGETWEFFSQFS</sequence>
<dbReference type="EMBL" id="MRDB01000041">
    <property type="protein sequence ID" value="RKL33235.1"/>
    <property type="molecule type" value="Genomic_DNA"/>
</dbReference>
<dbReference type="Gene3D" id="3.40.50.1820">
    <property type="entry name" value="alpha/beta hydrolase"/>
    <property type="match status" value="1"/>
</dbReference>
<evidence type="ECO:0000256" key="10">
    <source>
        <dbReference type="ARBA" id="ARBA00034075"/>
    </source>
</evidence>
<dbReference type="InterPro" id="IPR043595">
    <property type="entry name" value="FaeB/C/D"/>
</dbReference>
<keyword evidence="5 11" id="KW-0732">Signal</keyword>
<evidence type="ECO:0000313" key="13">
    <source>
        <dbReference type="EMBL" id="RKL33235.1"/>
    </source>
</evidence>
<comment type="subcellular location">
    <subcellularLocation>
        <location evidence="1 11">Secreted</location>
    </subcellularLocation>
</comment>
<keyword evidence="7 11" id="KW-0119">Carbohydrate metabolism</keyword>
<accession>A0A420SVD8</accession>
<evidence type="ECO:0000256" key="11">
    <source>
        <dbReference type="RuleBase" id="RU367094"/>
    </source>
</evidence>
<dbReference type="SUPFAM" id="SSF53474">
    <property type="entry name" value="alpha/beta-Hydrolases"/>
    <property type="match status" value="1"/>
</dbReference>
<protein>
    <recommendedName>
        <fullName evidence="11">Feruloyl esterase C</fullName>
        <ecNumber evidence="11">3.1.1.73</ecNumber>
    </recommendedName>
    <alternativeName>
        <fullName evidence="11">Ferulic acid esterase C</fullName>
    </alternativeName>
</protein>
<gene>
    <name evidence="13" type="ORF">BFJ72_g10251</name>
</gene>
<feature type="region of interest" description="Disordered" evidence="12">
    <location>
        <begin position="71"/>
        <end position="94"/>
    </location>
</feature>
<evidence type="ECO:0000256" key="1">
    <source>
        <dbReference type="ARBA" id="ARBA00004613"/>
    </source>
</evidence>
<evidence type="ECO:0000256" key="12">
    <source>
        <dbReference type="SAM" id="MobiDB-lite"/>
    </source>
</evidence>
<evidence type="ECO:0000256" key="5">
    <source>
        <dbReference type="ARBA" id="ARBA00022729"/>
    </source>
</evidence>
<comment type="catalytic activity">
    <reaction evidence="10 11">
        <text>feruloyl-polysaccharide + H2O = ferulate + polysaccharide.</text>
        <dbReference type="EC" id="3.1.1.73"/>
    </reaction>
</comment>
<dbReference type="GO" id="GO:0030600">
    <property type="term" value="F:feruloyl esterase activity"/>
    <property type="evidence" value="ECO:0007669"/>
    <property type="project" value="UniProtKB-UniRule"/>
</dbReference>
<evidence type="ECO:0000256" key="8">
    <source>
        <dbReference type="ARBA" id="ARBA00023326"/>
    </source>
</evidence>
<evidence type="ECO:0000256" key="7">
    <source>
        <dbReference type="ARBA" id="ARBA00023277"/>
    </source>
</evidence>
<dbReference type="GO" id="GO:0045493">
    <property type="term" value="P:xylan catabolic process"/>
    <property type="evidence" value="ECO:0007669"/>
    <property type="project" value="UniProtKB-UniRule"/>
</dbReference>
<dbReference type="ESTHER" id="gibin-a0a420svd8">
    <property type="family name" value="FaeC"/>
</dbReference>